<evidence type="ECO:0000313" key="1">
    <source>
        <dbReference type="EMBL" id="CAE8715683.1"/>
    </source>
</evidence>
<accession>A0A813L1L2</accession>
<feature type="non-terminal residue" evidence="1">
    <location>
        <position position="1"/>
    </location>
</feature>
<reference evidence="1" key="1">
    <citation type="submission" date="2021-02" db="EMBL/GenBank/DDBJ databases">
        <authorList>
            <person name="Dougan E. K."/>
            <person name="Rhodes N."/>
            <person name="Thang M."/>
            <person name="Chan C."/>
        </authorList>
    </citation>
    <scope>NUCLEOTIDE SEQUENCE</scope>
</reference>
<gene>
    <name evidence="1" type="ORF">PGLA2088_LOCUS38696</name>
</gene>
<evidence type="ECO:0000313" key="2">
    <source>
        <dbReference type="Proteomes" id="UP000626109"/>
    </source>
</evidence>
<dbReference type="Proteomes" id="UP000626109">
    <property type="component" value="Unassembled WGS sequence"/>
</dbReference>
<proteinExistence type="predicted"/>
<name>A0A813L1L2_POLGL</name>
<dbReference type="AlphaFoldDB" id="A0A813L1L2"/>
<dbReference type="EMBL" id="CAJNNW010032841">
    <property type="protein sequence ID" value="CAE8715683.1"/>
    <property type="molecule type" value="Genomic_DNA"/>
</dbReference>
<comment type="caution">
    <text evidence="1">The sequence shown here is derived from an EMBL/GenBank/DDBJ whole genome shotgun (WGS) entry which is preliminary data.</text>
</comment>
<sequence>LLPRRLEQVALSALLLLSWPWGCLLRRCRPGMRRISVGVWAHWRSMQTGTTTGAELLLRLALQD</sequence>
<organism evidence="1 2">
    <name type="scientific">Polarella glacialis</name>
    <name type="common">Dinoflagellate</name>
    <dbReference type="NCBI Taxonomy" id="89957"/>
    <lineage>
        <taxon>Eukaryota</taxon>
        <taxon>Sar</taxon>
        <taxon>Alveolata</taxon>
        <taxon>Dinophyceae</taxon>
        <taxon>Suessiales</taxon>
        <taxon>Suessiaceae</taxon>
        <taxon>Polarella</taxon>
    </lineage>
</organism>
<protein>
    <submittedName>
        <fullName evidence="1">Uncharacterized protein</fullName>
    </submittedName>
</protein>